<dbReference type="InterPro" id="IPR036866">
    <property type="entry name" value="RibonucZ/Hydroxyglut_hydro"/>
</dbReference>
<dbReference type="Proteomes" id="UP000320813">
    <property type="component" value="Unassembled WGS sequence"/>
</dbReference>
<dbReference type="SUPFAM" id="SSF56281">
    <property type="entry name" value="Metallo-hydrolase/oxidoreductase"/>
    <property type="match status" value="1"/>
</dbReference>
<evidence type="ECO:0000313" key="1">
    <source>
        <dbReference type="EMBL" id="RZD14668.1"/>
    </source>
</evidence>
<reference evidence="1 2" key="1">
    <citation type="submission" date="2019-01" db="EMBL/GenBank/DDBJ databases">
        <title>Insights into ecological role of a new deltaproteobacterial order Candidatus Sinidesulfobacterales (Sva0485) by metagenomics and metatranscriptomics.</title>
        <authorList>
            <person name="Tan S."/>
            <person name="Liu J."/>
            <person name="Fang Y."/>
            <person name="Hedlund B.P."/>
            <person name="Lian Z.H."/>
            <person name="Huang L.Y."/>
            <person name="Li J.T."/>
            <person name="Huang L.N."/>
            <person name="Li W.J."/>
            <person name="Jiang H.C."/>
            <person name="Dong H.L."/>
            <person name="Shu W.S."/>
        </authorList>
    </citation>
    <scope>NUCLEOTIDE SEQUENCE [LARGE SCALE GENOMIC DNA]</scope>
    <source>
        <strain evidence="1">AP3</strain>
    </source>
</reference>
<dbReference type="EMBL" id="SGBD01000002">
    <property type="protein sequence ID" value="RZD14668.1"/>
    <property type="molecule type" value="Genomic_DNA"/>
</dbReference>
<dbReference type="Gene3D" id="3.60.15.10">
    <property type="entry name" value="Ribonuclease Z/Hydroxyacylglutathione hydrolase-like"/>
    <property type="match status" value="1"/>
</dbReference>
<organism evidence="1 2">
    <name type="scientific">Candidatus Acidulodesulfobacterium ferriphilum</name>
    <dbReference type="NCBI Taxonomy" id="2597223"/>
    <lineage>
        <taxon>Bacteria</taxon>
        <taxon>Deltaproteobacteria</taxon>
        <taxon>Candidatus Acidulodesulfobacterales</taxon>
        <taxon>Candidatus Acidulodesulfobacterium</taxon>
    </lineage>
</organism>
<evidence type="ECO:0008006" key="3">
    <source>
        <dbReference type="Google" id="ProtNLM"/>
    </source>
</evidence>
<gene>
    <name evidence="1" type="ORF">EVJ47_05745</name>
</gene>
<proteinExistence type="predicted"/>
<evidence type="ECO:0000313" key="2">
    <source>
        <dbReference type="Proteomes" id="UP000320813"/>
    </source>
</evidence>
<name>A0A519BBT1_9DELT</name>
<protein>
    <recommendedName>
        <fullName evidence="3">MBL fold metallo-hydrolase</fullName>
    </recommendedName>
</protein>
<sequence>MKSNNDKPVEIAQNIYWVGHKLEHDTFQCHAYLIENGKDSILIDPGSKITYFEKRNKISQKNKIKSGSG</sequence>
<dbReference type="AlphaFoldDB" id="A0A519BBT1"/>
<accession>A0A519BBT1</accession>
<comment type="caution">
    <text evidence="1">The sequence shown here is derived from an EMBL/GenBank/DDBJ whole genome shotgun (WGS) entry which is preliminary data.</text>
</comment>